<feature type="binding site" evidence="3">
    <location>
        <begin position="5"/>
        <end position="12"/>
    </location>
    <ligand>
        <name>substrate</name>
    </ligand>
</feature>
<organism evidence="4 5">
    <name type="scientific">Gymnopilus junonius</name>
    <name type="common">Spectacular rustgill mushroom</name>
    <name type="synonym">Gymnopilus spectabilis subsp. junonius</name>
    <dbReference type="NCBI Taxonomy" id="109634"/>
    <lineage>
        <taxon>Eukaryota</taxon>
        <taxon>Fungi</taxon>
        <taxon>Dikarya</taxon>
        <taxon>Basidiomycota</taxon>
        <taxon>Agaricomycotina</taxon>
        <taxon>Agaricomycetes</taxon>
        <taxon>Agaricomycetidae</taxon>
        <taxon>Agaricales</taxon>
        <taxon>Agaricineae</taxon>
        <taxon>Hymenogastraceae</taxon>
        <taxon>Gymnopilus</taxon>
    </lineage>
</organism>
<dbReference type="CDD" id="cd07067">
    <property type="entry name" value="HP_PGM_like"/>
    <property type="match status" value="1"/>
</dbReference>
<dbReference type="InterPro" id="IPR013078">
    <property type="entry name" value="His_Pase_superF_clade-1"/>
</dbReference>
<reference evidence="4" key="1">
    <citation type="submission" date="2020-11" db="EMBL/GenBank/DDBJ databases">
        <authorList>
            <consortium name="DOE Joint Genome Institute"/>
            <person name="Ahrendt S."/>
            <person name="Riley R."/>
            <person name="Andreopoulos W."/>
            <person name="LaButti K."/>
            <person name="Pangilinan J."/>
            <person name="Ruiz-duenas F.J."/>
            <person name="Barrasa J.M."/>
            <person name="Sanchez-Garcia M."/>
            <person name="Camarero S."/>
            <person name="Miyauchi S."/>
            <person name="Serrano A."/>
            <person name="Linde D."/>
            <person name="Babiker R."/>
            <person name="Drula E."/>
            <person name="Ayuso-Fernandez I."/>
            <person name="Pacheco R."/>
            <person name="Padilla G."/>
            <person name="Ferreira P."/>
            <person name="Barriuso J."/>
            <person name="Kellner H."/>
            <person name="Castanera R."/>
            <person name="Alfaro M."/>
            <person name="Ramirez L."/>
            <person name="Pisabarro A.G."/>
            <person name="Kuo A."/>
            <person name="Tritt A."/>
            <person name="Lipzen A."/>
            <person name="He G."/>
            <person name="Yan M."/>
            <person name="Ng V."/>
            <person name="Cullen D."/>
            <person name="Martin F."/>
            <person name="Rosso M.-N."/>
            <person name="Henrissat B."/>
            <person name="Hibbett D."/>
            <person name="Martinez A.T."/>
            <person name="Grigoriev I.V."/>
        </authorList>
    </citation>
    <scope>NUCLEOTIDE SEQUENCE</scope>
    <source>
        <strain evidence="4">AH 44721</strain>
    </source>
</reference>
<feature type="active site" description="Tele-phosphohistidine intermediate" evidence="2">
    <location>
        <position position="6"/>
    </location>
</feature>
<dbReference type="AlphaFoldDB" id="A0A9P5NGS3"/>
<name>A0A9P5NGS3_GYMJU</name>
<proteinExistence type="predicted"/>
<dbReference type="GO" id="GO:0004331">
    <property type="term" value="F:fructose-2,6-bisphosphate 2-phosphatase activity"/>
    <property type="evidence" value="ECO:0007669"/>
    <property type="project" value="TreeGrafter"/>
</dbReference>
<dbReference type="PANTHER" id="PTHR46517:SF1">
    <property type="entry name" value="FRUCTOSE-2,6-BISPHOSPHATASE TIGAR"/>
    <property type="match status" value="1"/>
</dbReference>
<dbReference type="GO" id="GO:0005829">
    <property type="term" value="C:cytosol"/>
    <property type="evidence" value="ECO:0007669"/>
    <property type="project" value="TreeGrafter"/>
</dbReference>
<dbReference type="SMART" id="SM00855">
    <property type="entry name" value="PGAM"/>
    <property type="match status" value="1"/>
</dbReference>
<dbReference type="InterPro" id="IPR051695">
    <property type="entry name" value="Phosphoglycerate_Mutase"/>
</dbReference>
<evidence type="ECO:0000256" key="3">
    <source>
        <dbReference type="PIRSR" id="PIRSR613078-2"/>
    </source>
</evidence>
<dbReference type="InterPro" id="IPR029033">
    <property type="entry name" value="His_PPase_superfam"/>
</dbReference>
<dbReference type="GO" id="GO:0045820">
    <property type="term" value="P:negative regulation of glycolytic process"/>
    <property type="evidence" value="ECO:0007669"/>
    <property type="project" value="TreeGrafter"/>
</dbReference>
<evidence type="ECO:0000256" key="2">
    <source>
        <dbReference type="PIRSR" id="PIRSR613078-1"/>
    </source>
</evidence>
<sequence length="264" mass="28813">MVTIRHGESEDNLKSIWAGWRDAPLSDLGKKQANALGTAFAPVPITHIYASPLLRAHTTAQYVQHHQPDPKPPLTLNPNLREQHFGIAEGNPWILHQPEGTTLEELYEQKAFPVLYGRGEKFPEAESLDDLARRAEVGISECVLPHLSGAADGTESNGVHIAIASHGLCIGELIAALIRLDPEADKKKSYTGLLNTAWTRVEVEVRHGHSGSIDLKNPLSLVVRVIHVNNNDHLQAIHEVPHVDLGGASAEARAFFGGQRAQIL</sequence>
<evidence type="ECO:0000313" key="5">
    <source>
        <dbReference type="Proteomes" id="UP000724874"/>
    </source>
</evidence>
<keyword evidence="5" id="KW-1185">Reference proteome</keyword>
<dbReference type="Pfam" id="PF00300">
    <property type="entry name" value="His_Phos_1"/>
    <property type="match status" value="1"/>
</dbReference>
<dbReference type="SUPFAM" id="SSF53254">
    <property type="entry name" value="Phosphoglycerate mutase-like"/>
    <property type="match status" value="1"/>
</dbReference>
<protein>
    <submittedName>
        <fullName evidence="4">Phosphoglycerate mutase</fullName>
    </submittedName>
</protein>
<evidence type="ECO:0000256" key="1">
    <source>
        <dbReference type="ARBA" id="ARBA00022801"/>
    </source>
</evidence>
<dbReference type="OrthoDB" id="354304at2759"/>
<dbReference type="Proteomes" id="UP000724874">
    <property type="component" value="Unassembled WGS sequence"/>
</dbReference>
<dbReference type="Gene3D" id="3.40.50.1240">
    <property type="entry name" value="Phosphoglycerate mutase-like"/>
    <property type="match status" value="1"/>
</dbReference>
<keyword evidence="1" id="KW-0378">Hydrolase</keyword>
<accession>A0A9P5NGS3</accession>
<dbReference type="GO" id="GO:0043456">
    <property type="term" value="P:regulation of pentose-phosphate shunt"/>
    <property type="evidence" value="ECO:0007669"/>
    <property type="project" value="TreeGrafter"/>
</dbReference>
<dbReference type="EMBL" id="JADNYJ010000122">
    <property type="protein sequence ID" value="KAF8882500.1"/>
    <property type="molecule type" value="Genomic_DNA"/>
</dbReference>
<comment type="caution">
    <text evidence="4">The sequence shown here is derived from an EMBL/GenBank/DDBJ whole genome shotgun (WGS) entry which is preliminary data.</text>
</comment>
<dbReference type="PANTHER" id="PTHR46517">
    <property type="entry name" value="FRUCTOSE-2,6-BISPHOSPHATASE TIGAR"/>
    <property type="match status" value="1"/>
</dbReference>
<feature type="binding site" evidence="3">
    <location>
        <position position="55"/>
    </location>
    <ligand>
        <name>substrate</name>
    </ligand>
</feature>
<feature type="active site" description="Proton donor/acceptor" evidence="2">
    <location>
        <position position="82"/>
    </location>
</feature>
<gene>
    <name evidence="4" type="ORF">CPB84DRAFT_217118</name>
</gene>
<evidence type="ECO:0000313" key="4">
    <source>
        <dbReference type="EMBL" id="KAF8882500.1"/>
    </source>
</evidence>